<feature type="region of interest" description="Disordered" evidence="1">
    <location>
        <begin position="123"/>
        <end position="206"/>
    </location>
</feature>
<accession>A0A803NLY1</accession>
<dbReference type="Gramene" id="evm.model.01.2626">
    <property type="protein sequence ID" value="cds.evm.model.01.2626"/>
    <property type="gene ID" value="evm.TU.01.2626"/>
</dbReference>
<organism evidence="2 3">
    <name type="scientific">Cannabis sativa</name>
    <name type="common">Hemp</name>
    <name type="synonym">Marijuana</name>
    <dbReference type="NCBI Taxonomy" id="3483"/>
    <lineage>
        <taxon>Eukaryota</taxon>
        <taxon>Viridiplantae</taxon>
        <taxon>Streptophyta</taxon>
        <taxon>Embryophyta</taxon>
        <taxon>Tracheophyta</taxon>
        <taxon>Spermatophyta</taxon>
        <taxon>Magnoliopsida</taxon>
        <taxon>eudicotyledons</taxon>
        <taxon>Gunneridae</taxon>
        <taxon>Pentapetalae</taxon>
        <taxon>rosids</taxon>
        <taxon>fabids</taxon>
        <taxon>Rosales</taxon>
        <taxon>Cannabaceae</taxon>
        <taxon>Cannabis</taxon>
    </lineage>
</organism>
<reference evidence="2" key="2">
    <citation type="submission" date="2021-03" db="UniProtKB">
        <authorList>
            <consortium name="EnsemblPlants"/>
        </authorList>
    </citation>
    <scope>IDENTIFICATION</scope>
</reference>
<proteinExistence type="predicted"/>
<keyword evidence="3" id="KW-1185">Reference proteome</keyword>
<feature type="region of interest" description="Disordered" evidence="1">
    <location>
        <begin position="35"/>
        <end position="54"/>
    </location>
</feature>
<dbReference type="PANTHER" id="PTHR33828:SF2">
    <property type="entry name" value="NUCLEOLIN"/>
    <property type="match status" value="1"/>
</dbReference>
<evidence type="ECO:0000313" key="3">
    <source>
        <dbReference type="Proteomes" id="UP000596661"/>
    </source>
</evidence>
<dbReference type="OMA" id="EMECKED"/>
<dbReference type="PANTHER" id="PTHR33828">
    <property type="entry name" value="OS05G0596200 PROTEIN"/>
    <property type="match status" value="1"/>
</dbReference>
<name>A0A803NLY1_CANSA</name>
<dbReference type="EMBL" id="UZAU01000077">
    <property type="status" value="NOT_ANNOTATED_CDS"/>
    <property type="molecule type" value="Genomic_DNA"/>
</dbReference>
<feature type="compositionally biased region" description="Basic and acidic residues" evidence="1">
    <location>
        <begin position="1"/>
        <end position="15"/>
    </location>
</feature>
<evidence type="ECO:0000256" key="1">
    <source>
        <dbReference type="SAM" id="MobiDB-lite"/>
    </source>
</evidence>
<evidence type="ECO:0000313" key="2">
    <source>
        <dbReference type="EnsemblPlants" id="cds.evm.model.01.2626"/>
    </source>
</evidence>
<reference evidence="2" key="1">
    <citation type="submission" date="2018-11" db="EMBL/GenBank/DDBJ databases">
        <authorList>
            <person name="Grassa J C."/>
        </authorList>
    </citation>
    <scope>NUCLEOTIDE SEQUENCE [LARGE SCALE GENOMIC DNA]</scope>
</reference>
<dbReference type="AlphaFoldDB" id="A0A803NLY1"/>
<dbReference type="Proteomes" id="UP000596661">
    <property type="component" value="Chromosome 1"/>
</dbReference>
<feature type="compositionally biased region" description="Polar residues" evidence="1">
    <location>
        <begin position="137"/>
        <end position="154"/>
    </location>
</feature>
<feature type="region of interest" description="Disordered" evidence="1">
    <location>
        <begin position="1"/>
        <end position="20"/>
    </location>
</feature>
<protein>
    <submittedName>
        <fullName evidence="2">Uncharacterized protein</fullName>
    </submittedName>
</protein>
<sequence length="206" mass="23422">MPSEDSKTVMKKEEMECKEDDDDEICLSSMGFKKRKPVSSNNGTCAVKPQDKVKKDVPHSYVDNTDLKKKVKKVYDLPGQKRDPPEERDPLRIFYETLFKQNPNSEMALFWMMESGLLSKEEAKKAFEKKQNKTQHQKTSSQTKPTKNTGSAAGNVTKKTPISSIKKKETEPKAPPKQTKKRKIGNGSSDDTSDDDFIVNRSMKKK</sequence>
<dbReference type="EnsemblPlants" id="evm.model.01.2626">
    <property type="protein sequence ID" value="cds.evm.model.01.2626"/>
    <property type="gene ID" value="evm.TU.01.2626"/>
</dbReference>